<evidence type="ECO:0000313" key="1">
    <source>
        <dbReference type="Proteomes" id="UP000095286"/>
    </source>
</evidence>
<organism evidence="1 2">
    <name type="scientific">Rhabditophanes sp. KR3021</name>
    <dbReference type="NCBI Taxonomy" id="114890"/>
    <lineage>
        <taxon>Eukaryota</taxon>
        <taxon>Metazoa</taxon>
        <taxon>Ecdysozoa</taxon>
        <taxon>Nematoda</taxon>
        <taxon>Chromadorea</taxon>
        <taxon>Rhabditida</taxon>
        <taxon>Tylenchina</taxon>
        <taxon>Panagrolaimomorpha</taxon>
        <taxon>Strongyloidoidea</taxon>
        <taxon>Alloionematidae</taxon>
        <taxon>Rhabditophanes</taxon>
    </lineage>
</organism>
<evidence type="ECO:0000313" key="2">
    <source>
        <dbReference type="WBParaSite" id="RSKR_0000409300.1"/>
    </source>
</evidence>
<sequence>MLRSRMRQEFGRSSGNSDSIVDDNYSMTNSESMSLTSWGRNLINTSGDVSVVFPLDSMSTKVQNIPTLPLSGRHIVKPIFEDTGESFDTCRGSPDGTKATSPPKIPERPINNNNNISTLSPRRPSNISKETLTHEDEEDTISEMRGGKLIDSEDTSFLDTSEIGKKRGHAKTNSLDRGLSLAKAMKCGPFPPPPDQQSKANSLNRQCSPSDMFQGVCEEDQLNNEAKGVIQQITSDLLQTEILTDEDISEDDHFEDPGKGQENEVKPVIPDRTHLPELVKPVIPPRPDTVGEDSMVGTNDTKIHALEEPTDLIKKLSIEEKIVESKDPITRDVERRMSMKEDSSANSKSSTAEKRLSLAGHSNRPITAIKGATHSVKTFSQGIFRGALDKAKSVVFPQSKSVGKLATTKFIEEGDECDIEDKMRETTVTSPQTIPSQVHSPIQICRPKNSKKGPFDYSEVRVVQEFKNEHTGAIWQIKFSVCGKLFATVGHDNIVRVWCLNNYLAYFQKIRDKFNEATGKGSHSVSNFEVMMGMNVNMSDCGSINDLFTVSDEINSDHSSNSTAFEEKSTSKGQNIVASKPLCTFRGHTADIIEISWSKTYFILTCGMDKTVKLWHLSRTECLCCFQHTDCVTCVAFLPKDDRYFLSGSLDGKLRLWHIPEKKVAMWNEVDPVQFITAITFVKNGNFAVVGTFLGRCIFYHTDQLKYHTVIDVRSSRFKNSTGPKITGLDVSGDKLLVTSNDSRIRIYDLRDMNLVCKFKGAINENSKLRSSFSPSSRHIICGSEDRYTYIWSTSDTYNPISVRKDRNVNWQRIRGSEYPVSVAIFAPKPQLFMALCEPFMKSVVKGDKKSDNKSSVSQKLSVKNLDTELDASAGIQPLFKSPIPHHSSQDKLDAYRKDPIHSNNFGDIIITADVSGCIKVMVNPSKGNSRSNTFQSDT</sequence>
<name>A0AC35TTR3_9BILA</name>
<reference evidence="2" key="1">
    <citation type="submission" date="2016-11" db="UniProtKB">
        <authorList>
            <consortium name="WormBaseParasite"/>
        </authorList>
    </citation>
    <scope>IDENTIFICATION</scope>
    <source>
        <strain evidence="2">KR3021</strain>
    </source>
</reference>
<dbReference type="WBParaSite" id="RSKR_0000409300.1">
    <property type="protein sequence ID" value="RSKR_0000409300.1"/>
    <property type="gene ID" value="RSKR_0000409300"/>
</dbReference>
<protein>
    <submittedName>
        <fullName evidence="2">WD repeat-containing protein 44</fullName>
    </submittedName>
</protein>
<proteinExistence type="predicted"/>
<accession>A0AC35TTR3</accession>
<dbReference type="Proteomes" id="UP000095286">
    <property type="component" value="Unplaced"/>
</dbReference>